<sequence>MLAEREPFPESRKPDLPRDPLSGDVPPTVVTAINGYMTKAGQHGNAVLVVLHGANSNLNTGSSLSKRDLSLKKRRDYEQLVIDNVADPTGTGFINVLYEYNNDATYNPQIKCATYGHAHSRREDQSREGIHPTEIDSSTNPTILDGYAFAFGPTNTANQAPDFIGFAILDKYDVQTYTDQCNTHDPDPYVCHYSNVYRAIFNGNPIN</sequence>
<proteinExistence type="predicted"/>
<organism evidence="1 2">
    <name type="scientific">Pluteus cervinus</name>
    <dbReference type="NCBI Taxonomy" id="181527"/>
    <lineage>
        <taxon>Eukaryota</taxon>
        <taxon>Fungi</taxon>
        <taxon>Dikarya</taxon>
        <taxon>Basidiomycota</taxon>
        <taxon>Agaricomycotina</taxon>
        <taxon>Agaricomycetes</taxon>
        <taxon>Agaricomycetidae</taxon>
        <taxon>Agaricales</taxon>
        <taxon>Pluteineae</taxon>
        <taxon>Pluteaceae</taxon>
        <taxon>Pluteus</taxon>
    </lineage>
</organism>
<reference evidence="1 2" key="1">
    <citation type="journal article" date="2019" name="Nat. Ecol. Evol.">
        <title>Megaphylogeny resolves global patterns of mushroom evolution.</title>
        <authorList>
            <person name="Varga T."/>
            <person name="Krizsan K."/>
            <person name="Foldi C."/>
            <person name="Dima B."/>
            <person name="Sanchez-Garcia M."/>
            <person name="Sanchez-Ramirez S."/>
            <person name="Szollosi G.J."/>
            <person name="Szarkandi J.G."/>
            <person name="Papp V."/>
            <person name="Albert L."/>
            <person name="Andreopoulos W."/>
            <person name="Angelini C."/>
            <person name="Antonin V."/>
            <person name="Barry K.W."/>
            <person name="Bougher N.L."/>
            <person name="Buchanan P."/>
            <person name="Buyck B."/>
            <person name="Bense V."/>
            <person name="Catcheside P."/>
            <person name="Chovatia M."/>
            <person name="Cooper J."/>
            <person name="Damon W."/>
            <person name="Desjardin D."/>
            <person name="Finy P."/>
            <person name="Geml J."/>
            <person name="Haridas S."/>
            <person name="Hughes K."/>
            <person name="Justo A."/>
            <person name="Karasinski D."/>
            <person name="Kautmanova I."/>
            <person name="Kiss B."/>
            <person name="Kocsube S."/>
            <person name="Kotiranta H."/>
            <person name="LaButti K.M."/>
            <person name="Lechner B.E."/>
            <person name="Liimatainen K."/>
            <person name="Lipzen A."/>
            <person name="Lukacs Z."/>
            <person name="Mihaltcheva S."/>
            <person name="Morgado L.N."/>
            <person name="Niskanen T."/>
            <person name="Noordeloos M.E."/>
            <person name="Ohm R.A."/>
            <person name="Ortiz-Santana B."/>
            <person name="Ovrebo C."/>
            <person name="Racz N."/>
            <person name="Riley R."/>
            <person name="Savchenko A."/>
            <person name="Shiryaev A."/>
            <person name="Soop K."/>
            <person name="Spirin V."/>
            <person name="Szebenyi C."/>
            <person name="Tomsovsky M."/>
            <person name="Tulloss R.E."/>
            <person name="Uehling J."/>
            <person name="Grigoriev I.V."/>
            <person name="Vagvolgyi C."/>
            <person name="Papp T."/>
            <person name="Martin F.M."/>
            <person name="Miettinen O."/>
            <person name="Hibbett D.S."/>
            <person name="Nagy L.G."/>
        </authorList>
    </citation>
    <scope>NUCLEOTIDE SEQUENCE [LARGE SCALE GENOMIC DNA]</scope>
    <source>
        <strain evidence="1 2">NL-1719</strain>
    </source>
</reference>
<evidence type="ECO:0000313" key="1">
    <source>
        <dbReference type="EMBL" id="TFK62523.1"/>
    </source>
</evidence>
<gene>
    <name evidence="1" type="ORF">BDN72DRAFT_862778</name>
</gene>
<keyword evidence="2" id="KW-1185">Reference proteome</keyword>
<dbReference type="EMBL" id="ML208576">
    <property type="protein sequence ID" value="TFK62523.1"/>
    <property type="molecule type" value="Genomic_DNA"/>
</dbReference>
<dbReference type="Proteomes" id="UP000308600">
    <property type="component" value="Unassembled WGS sequence"/>
</dbReference>
<protein>
    <submittedName>
        <fullName evidence="1">Uncharacterized protein</fullName>
    </submittedName>
</protein>
<evidence type="ECO:0000313" key="2">
    <source>
        <dbReference type="Proteomes" id="UP000308600"/>
    </source>
</evidence>
<name>A0ACD3A9H7_9AGAR</name>
<accession>A0ACD3A9H7</accession>